<dbReference type="Pfam" id="PF02797">
    <property type="entry name" value="Chal_sti_synt_C"/>
    <property type="match status" value="1"/>
</dbReference>
<comment type="similarity">
    <text evidence="3 9">Belongs to the thiolase-like superfamily. Chalcone/stilbene synthases family.</text>
</comment>
<dbReference type="PIRSF" id="PIRSF000451">
    <property type="entry name" value="PKS_III"/>
    <property type="match status" value="1"/>
</dbReference>
<evidence type="ECO:0000256" key="4">
    <source>
        <dbReference type="ARBA" id="ARBA00012975"/>
    </source>
</evidence>
<dbReference type="EC" id="2.3.1.74" evidence="4"/>
<feature type="domain" description="Chalcone/stilbene synthase C-terminal" evidence="11">
    <location>
        <begin position="239"/>
        <end position="388"/>
    </location>
</feature>
<dbReference type="PROSITE" id="PS00441">
    <property type="entry name" value="CHALCONE_SYNTH"/>
    <property type="match status" value="1"/>
</dbReference>
<evidence type="ECO:0000313" key="13">
    <source>
        <dbReference type="Proteomes" id="UP000824120"/>
    </source>
</evidence>
<accession>A0A9J5WDY6</accession>
<evidence type="ECO:0000256" key="1">
    <source>
        <dbReference type="ARBA" id="ARBA00002969"/>
    </source>
</evidence>
<evidence type="ECO:0000256" key="9">
    <source>
        <dbReference type="RuleBase" id="RU003633"/>
    </source>
</evidence>
<feature type="domain" description="Chalcone/stilbene synthase N-terminal" evidence="10">
    <location>
        <begin position="5"/>
        <end position="229"/>
    </location>
</feature>
<gene>
    <name evidence="12" type="ORF">H5410_063592</name>
</gene>
<dbReference type="InterPro" id="IPR018088">
    <property type="entry name" value="Chalcone/stilbene_synthase_AS"/>
</dbReference>
<evidence type="ECO:0000259" key="10">
    <source>
        <dbReference type="Pfam" id="PF00195"/>
    </source>
</evidence>
<dbReference type="InterPro" id="IPR001099">
    <property type="entry name" value="Chalcone/stilbene_synt_N"/>
</dbReference>
<evidence type="ECO:0000256" key="7">
    <source>
        <dbReference type="ARBA" id="ARBA00023315"/>
    </source>
</evidence>
<dbReference type="AlphaFoldDB" id="A0A9J5WDY6"/>
<dbReference type="PANTHER" id="PTHR11877:SF51">
    <property type="entry name" value="CHALCONE SYNTHASE"/>
    <property type="match status" value="1"/>
</dbReference>
<dbReference type="CDD" id="cd00831">
    <property type="entry name" value="CHS_like"/>
    <property type="match status" value="1"/>
</dbReference>
<evidence type="ECO:0000256" key="6">
    <source>
        <dbReference type="ARBA" id="ARBA00023241"/>
    </source>
</evidence>
<reference evidence="12 13" key="1">
    <citation type="submission" date="2020-09" db="EMBL/GenBank/DDBJ databases">
        <title>De no assembly of potato wild relative species, Solanum commersonii.</title>
        <authorList>
            <person name="Cho K."/>
        </authorList>
    </citation>
    <scope>NUCLEOTIDE SEQUENCE [LARGE SCALE GENOMIC DNA]</scope>
    <source>
        <strain evidence="12">LZ3.2</strain>
        <tissue evidence="12">Leaf</tissue>
    </source>
</reference>
<feature type="active site" description="Acyl-thioester intermediate" evidence="8">
    <location>
        <position position="164"/>
    </location>
</feature>
<comment type="pathway">
    <text evidence="2">Secondary metabolite biosynthesis; flavonoid biosynthesis.</text>
</comment>
<dbReference type="GO" id="GO:0009813">
    <property type="term" value="P:flavonoid biosynthetic process"/>
    <property type="evidence" value="ECO:0007669"/>
    <property type="project" value="UniProtKB-KW"/>
</dbReference>
<comment type="caution">
    <text evidence="12">The sequence shown here is derived from an EMBL/GenBank/DDBJ whole genome shotgun (WGS) entry which is preliminary data.</text>
</comment>
<protein>
    <recommendedName>
        <fullName evidence="4">chalcone synthase</fullName>
        <ecNumber evidence="4">2.3.1.74</ecNumber>
    </recommendedName>
</protein>
<organism evidence="12 13">
    <name type="scientific">Solanum commersonii</name>
    <name type="common">Commerson's wild potato</name>
    <name type="synonym">Commerson's nightshade</name>
    <dbReference type="NCBI Taxonomy" id="4109"/>
    <lineage>
        <taxon>Eukaryota</taxon>
        <taxon>Viridiplantae</taxon>
        <taxon>Streptophyta</taxon>
        <taxon>Embryophyta</taxon>
        <taxon>Tracheophyta</taxon>
        <taxon>Spermatophyta</taxon>
        <taxon>Magnoliopsida</taxon>
        <taxon>eudicotyledons</taxon>
        <taxon>Gunneridae</taxon>
        <taxon>Pentapetalae</taxon>
        <taxon>asterids</taxon>
        <taxon>lamiids</taxon>
        <taxon>Solanales</taxon>
        <taxon>Solanaceae</taxon>
        <taxon>Solanoideae</taxon>
        <taxon>Solaneae</taxon>
        <taxon>Solanum</taxon>
    </lineage>
</organism>
<evidence type="ECO:0000313" key="12">
    <source>
        <dbReference type="EMBL" id="KAG5573826.1"/>
    </source>
</evidence>
<keyword evidence="6" id="KW-0284">Flavonoid biosynthesis</keyword>
<keyword evidence="7 9" id="KW-0012">Acyltransferase</keyword>
<evidence type="ECO:0000259" key="11">
    <source>
        <dbReference type="Pfam" id="PF02797"/>
    </source>
</evidence>
<evidence type="ECO:0000256" key="2">
    <source>
        <dbReference type="ARBA" id="ARBA00004966"/>
    </source>
</evidence>
<evidence type="ECO:0000256" key="8">
    <source>
        <dbReference type="PIRSR" id="PIRSR000451-1"/>
    </source>
</evidence>
<dbReference type="InterPro" id="IPR012328">
    <property type="entry name" value="Chalcone/stilbene_synt_C"/>
</dbReference>
<dbReference type="GO" id="GO:0030639">
    <property type="term" value="P:polyketide biosynthetic process"/>
    <property type="evidence" value="ECO:0007669"/>
    <property type="project" value="TreeGrafter"/>
</dbReference>
<dbReference type="InterPro" id="IPR016039">
    <property type="entry name" value="Thiolase-like"/>
</dbReference>
<name>A0A9J5WDY6_SOLCO</name>
<sequence>MVTVDEIRRAQRAMGPATVLAIGTANPSNCYDQSTCADYFFRVTNSEHKTELMNKLKRMCDKSMIKKRYFYLTEEILKKNPNICEYNAPSLNIRQEITIVEVPKLGKEAAEKAINEWGQSKSKITHLVFCTTSGVDLPGADYQLTKLLGLEPSVKRFMMYQQGCYGGCTALRLAKDLAENNKGARVLVVCSELANLVCFRNPNETEHEVLVGQALFSDGASAAIIGSDPIMNVEKPLFELVFATQTLLPDSEYAITAYLTEAGLKVQLHKDIPMLISKNIERILVEAFKPLDISDWNSIFWVSHPGGRAILDQIELKLGLKPEKLKATRNVLSEYGNMASACVLFVLDEMRKTSIKAGLGTTGEGLEWGVLLGCGPGLTIEAVVLRSVSI</sequence>
<keyword evidence="13" id="KW-1185">Reference proteome</keyword>
<dbReference type="InterPro" id="IPR011141">
    <property type="entry name" value="Polyketide_synthase_type-III"/>
</dbReference>
<dbReference type="PANTHER" id="PTHR11877">
    <property type="entry name" value="HYDROXYMETHYLGLUTARYL-COA SYNTHASE"/>
    <property type="match status" value="1"/>
</dbReference>
<keyword evidence="5 9" id="KW-0808">Transferase</keyword>
<comment type="function">
    <text evidence="1">The primary product of this enzyme is 4,2',4',6'-tetrahydroxychalcone (also termed naringenin-chalcone or chalcone) which can under specific conditions spontaneously isomerize into naringenin.</text>
</comment>
<proteinExistence type="inferred from homology"/>
<dbReference type="Pfam" id="PF00195">
    <property type="entry name" value="Chal_sti_synt_N"/>
    <property type="match status" value="1"/>
</dbReference>
<dbReference type="SUPFAM" id="SSF53901">
    <property type="entry name" value="Thiolase-like"/>
    <property type="match status" value="2"/>
</dbReference>
<dbReference type="GO" id="GO:0016210">
    <property type="term" value="F:naringenin-chalcone synthase activity"/>
    <property type="evidence" value="ECO:0007669"/>
    <property type="project" value="UniProtKB-EC"/>
</dbReference>
<dbReference type="GO" id="GO:0042803">
    <property type="term" value="F:protein homodimerization activity"/>
    <property type="evidence" value="ECO:0007669"/>
    <property type="project" value="UniProtKB-ARBA"/>
</dbReference>
<dbReference type="Proteomes" id="UP000824120">
    <property type="component" value="Chromosome 12"/>
</dbReference>
<dbReference type="EMBL" id="JACXVP010000012">
    <property type="protein sequence ID" value="KAG5573826.1"/>
    <property type="molecule type" value="Genomic_DNA"/>
</dbReference>
<evidence type="ECO:0000256" key="3">
    <source>
        <dbReference type="ARBA" id="ARBA00005531"/>
    </source>
</evidence>
<dbReference type="FunFam" id="3.40.47.10:FF:000014">
    <property type="entry name" value="Chalcone synthase 1"/>
    <property type="match status" value="1"/>
</dbReference>
<evidence type="ECO:0000256" key="5">
    <source>
        <dbReference type="ARBA" id="ARBA00022679"/>
    </source>
</evidence>
<dbReference type="Gene3D" id="3.40.47.10">
    <property type="match status" value="2"/>
</dbReference>
<dbReference type="OrthoDB" id="329835at2759"/>
<dbReference type="FunFam" id="3.40.47.10:FF:000025">
    <property type="entry name" value="Chalcone synthase 2"/>
    <property type="match status" value="1"/>
</dbReference>